<organism evidence="1 2">
    <name type="scientific">Tenacibaculum todarodis</name>
    <dbReference type="NCBI Taxonomy" id="1850252"/>
    <lineage>
        <taxon>Bacteria</taxon>
        <taxon>Pseudomonadati</taxon>
        <taxon>Bacteroidota</taxon>
        <taxon>Flavobacteriia</taxon>
        <taxon>Flavobacteriales</taxon>
        <taxon>Flavobacteriaceae</taxon>
        <taxon>Tenacibaculum</taxon>
    </lineage>
</organism>
<dbReference type="PANTHER" id="PTHR38471:SF2">
    <property type="entry name" value="FOUR HELIX BUNDLE PROTEIN"/>
    <property type="match status" value="1"/>
</dbReference>
<proteinExistence type="predicted"/>
<dbReference type="SUPFAM" id="SSF158446">
    <property type="entry name" value="IVS-encoded protein-like"/>
    <property type="match status" value="1"/>
</dbReference>
<dbReference type="PANTHER" id="PTHR38471">
    <property type="entry name" value="FOUR HELIX BUNDLE PROTEIN"/>
    <property type="match status" value="1"/>
</dbReference>
<dbReference type="Pfam" id="PF05635">
    <property type="entry name" value="23S_rRNA_IVP"/>
    <property type="match status" value="1"/>
</dbReference>
<dbReference type="STRING" id="1850252.LPB136_07070"/>
<gene>
    <name evidence="1" type="ORF">LPB136_07070</name>
</gene>
<dbReference type="AlphaFoldDB" id="A0A1L3JJ02"/>
<dbReference type="Proteomes" id="UP000181898">
    <property type="component" value="Chromosome"/>
</dbReference>
<dbReference type="KEGG" id="ten:LPB136_07070"/>
<dbReference type="RefSeq" id="WP_072555452.1">
    <property type="nucleotide sequence ID" value="NZ_CP018155.1"/>
</dbReference>
<dbReference type="Gene3D" id="1.20.1440.60">
    <property type="entry name" value="23S rRNA-intervening sequence"/>
    <property type="match status" value="1"/>
</dbReference>
<dbReference type="InterPro" id="IPR012657">
    <property type="entry name" value="23S_rRNA-intervening_sequence"/>
</dbReference>
<dbReference type="PIRSF" id="PIRSF035652">
    <property type="entry name" value="CHP02436"/>
    <property type="match status" value="1"/>
</dbReference>
<protein>
    <submittedName>
        <fullName evidence="1">Four helix bundle protein</fullName>
    </submittedName>
</protein>
<name>A0A1L3JJ02_9FLAO</name>
<evidence type="ECO:0000313" key="1">
    <source>
        <dbReference type="EMBL" id="APG65125.1"/>
    </source>
</evidence>
<dbReference type="OrthoDB" id="285993at2"/>
<dbReference type="EMBL" id="CP018155">
    <property type="protein sequence ID" value="APG65125.1"/>
    <property type="molecule type" value="Genomic_DNA"/>
</dbReference>
<keyword evidence="2" id="KW-1185">Reference proteome</keyword>
<dbReference type="NCBIfam" id="TIGR02436">
    <property type="entry name" value="four helix bundle protein"/>
    <property type="match status" value="1"/>
</dbReference>
<evidence type="ECO:0000313" key="2">
    <source>
        <dbReference type="Proteomes" id="UP000181898"/>
    </source>
</evidence>
<sequence length="119" mass="13794">MKKDNVIQIKSYDFAVRVVKLYKHLSQEKKEFVLSKQLLRSGTSIGANVEEAIGGQSRKDFFAKLTIAYKEARESHYWIRLLKDTDFLSDKESESLLKDIEEILKIIGSIQKTIRNKKS</sequence>
<accession>A0A1L3JJ02</accession>
<dbReference type="InterPro" id="IPR036583">
    <property type="entry name" value="23S_rRNA_IVS_sf"/>
</dbReference>
<reference evidence="1 2" key="1">
    <citation type="submission" date="2016-11" db="EMBL/GenBank/DDBJ databases">
        <title>Tenacibaculum sp. LPB0136, isolated from marine environment.</title>
        <authorList>
            <person name="Kim E."/>
            <person name="Yi H."/>
        </authorList>
    </citation>
    <scope>NUCLEOTIDE SEQUENCE [LARGE SCALE GENOMIC DNA]</scope>
    <source>
        <strain evidence="1 2">LPB0136</strain>
    </source>
</reference>